<accession>A0A934SZB3</accession>
<dbReference type="RefSeq" id="WP_200598654.1">
    <property type="nucleotide sequence ID" value="NZ_JAEPBG010000047.1"/>
</dbReference>
<sequence length="86" mass="9743">MKRRDVRQLKRAVNVAGSGEAMQALLQRSVRFRHKKLALIRCMQAEKMGLVIDADVLSYCRQVADEMAPEDLHKILLRGRHTTAAA</sequence>
<name>A0A934SZB3_9BURK</name>
<keyword evidence="2" id="KW-1185">Reference proteome</keyword>
<protein>
    <submittedName>
        <fullName evidence="1">Uncharacterized protein</fullName>
    </submittedName>
</protein>
<dbReference type="AlphaFoldDB" id="A0A934SZB3"/>
<dbReference type="EMBL" id="JAEPBG010000047">
    <property type="protein sequence ID" value="MBK4739290.1"/>
    <property type="molecule type" value="Genomic_DNA"/>
</dbReference>
<comment type="caution">
    <text evidence="1">The sequence shown here is derived from an EMBL/GenBank/DDBJ whole genome shotgun (WGS) entry which is preliminary data.</text>
</comment>
<evidence type="ECO:0000313" key="2">
    <source>
        <dbReference type="Proteomes" id="UP000622890"/>
    </source>
</evidence>
<proteinExistence type="predicted"/>
<reference evidence="1" key="1">
    <citation type="submission" date="2021-01" db="EMBL/GenBank/DDBJ databases">
        <title>Genome sequence of strain Noviherbaspirillum sp. DKR-6.</title>
        <authorList>
            <person name="Chaudhary D.K."/>
        </authorList>
    </citation>
    <scope>NUCLEOTIDE SEQUENCE</scope>
    <source>
        <strain evidence="1">DKR-6</strain>
    </source>
</reference>
<evidence type="ECO:0000313" key="1">
    <source>
        <dbReference type="EMBL" id="MBK4739290.1"/>
    </source>
</evidence>
<gene>
    <name evidence="1" type="ORF">JJB74_32280</name>
</gene>
<organism evidence="1 2">
    <name type="scientific">Noviherbaspirillum pedocola</name>
    <dbReference type="NCBI Taxonomy" id="2801341"/>
    <lineage>
        <taxon>Bacteria</taxon>
        <taxon>Pseudomonadati</taxon>
        <taxon>Pseudomonadota</taxon>
        <taxon>Betaproteobacteria</taxon>
        <taxon>Burkholderiales</taxon>
        <taxon>Oxalobacteraceae</taxon>
        <taxon>Noviherbaspirillum</taxon>
    </lineage>
</organism>
<dbReference type="Proteomes" id="UP000622890">
    <property type="component" value="Unassembled WGS sequence"/>
</dbReference>